<feature type="domain" description="Allantoicase" evidence="3">
    <location>
        <begin position="223"/>
        <end position="386"/>
    </location>
</feature>
<evidence type="ECO:0000313" key="5">
    <source>
        <dbReference type="RefSeq" id="XP_072857248.1"/>
    </source>
</evidence>
<keyword evidence="4" id="KW-1185">Reference proteome</keyword>
<gene>
    <name evidence="5 6" type="primary">ALLC</name>
</gene>
<dbReference type="RefSeq" id="XP_072857254.1">
    <property type="nucleotide sequence ID" value="XM_073001153.1"/>
</dbReference>
<dbReference type="GeneID" id="110073414"/>
<organism evidence="4 5">
    <name type="scientific">Pogona vitticeps</name>
    <name type="common">central bearded dragon</name>
    <dbReference type="NCBI Taxonomy" id="103695"/>
    <lineage>
        <taxon>Eukaryota</taxon>
        <taxon>Metazoa</taxon>
        <taxon>Chordata</taxon>
        <taxon>Craniata</taxon>
        <taxon>Vertebrata</taxon>
        <taxon>Euteleostomi</taxon>
        <taxon>Lepidosauria</taxon>
        <taxon>Squamata</taxon>
        <taxon>Bifurcata</taxon>
        <taxon>Unidentata</taxon>
        <taxon>Episquamata</taxon>
        <taxon>Toxicofera</taxon>
        <taxon>Iguania</taxon>
        <taxon>Acrodonta</taxon>
        <taxon>Agamidae</taxon>
        <taxon>Amphibolurinae</taxon>
        <taxon>Pogona</taxon>
    </lineage>
</organism>
<dbReference type="RefSeq" id="XP_072857248.1">
    <property type="nucleotide sequence ID" value="XM_073001147.1"/>
</dbReference>
<comment type="similarity">
    <text evidence="1">Belongs to the allantoicase family.</text>
</comment>
<evidence type="ECO:0000259" key="3">
    <source>
        <dbReference type="Pfam" id="PF03561"/>
    </source>
</evidence>
<dbReference type="Gene3D" id="2.60.120.260">
    <property type="entry name" value="Galactose-binding domain-like"/>
    <property type="match status" value="2"/>
</dbReference>
<feature type="domain" description="Allantoicase" evidence="3">
    <location>
        <begin position="28"/>
        <end position="202"/>
    </location>
</feature>
<dbReference type="InterPro" id="IPR015908">
    <property type="entry name" value="Allantoicase_dom"/>
</dbReference>
<dbReference type="InterPro" id="IPR008979">
    <property type="entry name" value="Galactose-bd-like_sf"/>
</dbReference>
<sequence>MSVHRKGGKSDVLPDFLHLNDLGCETIGGTILFATDDFFAPAENLLKIQKPKFNAELFTDYGKWRDGWETRRRRIPGHDWCIIQLGVPGIIYGIEADTSYLEGNCAPKISVQAACLQPGEVPALPPRGNRIGTSASDEERKVVKEMRSDEWTVLVPVSEIKSGDLDTWQNYFVVTLKQRWTHLRLNIYPDGGIARLKIYGTMLRDWSLSGLNQLSDLAAMVNGGVCVGYSDAQLGHPRNVLGIGRAKSMKDGWETRRNLERPPVLKVDDNGILLTLGNEWAVFRMGHSGVITHVEIDTSHFQGNFPDTFKLEACVLSTEEEKECTARKWMPKHSPKWITLLLPMKLNPHKRHFFYGAALQILDVFTHVRLTIFPDGGISRMRLWGLPRALSDSTK</sequence>
<dbReference type="PIRSF" id="PIRSF016516">
    <property type="entry name" value="Allantoicase"/>
    <property type="match status" value="1"/>
</dbReference>
<name>A0ABM5GHW0_9SAUR</name>
<reference evidence="4 5" key="1">
    <citation type="submission" date="2025-05" db="UniProtKB">
        <authorList>
            <consortium name="RefSeq"/>
        </authorList>
    </citation>
    <scope>NUCLEOTIDE SEQUENCE [LARGE SCALE GENOMIC DNA]</scope>
</reference>
<dbReference type="NCBIfam" id="TIGR02961">
    <property type="entry name" value="allantoicase"/>
    <property type="match status" value="1"/>
</dbReference>
<dbReference type="Pfam" id="PF03561">
    <property type="entry name" value="Allantoicase"/>
    <property type="match status" value="2"/>
</dbReference>
<dbReference type="Proteomes" id="UP001652642">
    <property type="component" value="Chromosome 1"/>
</dbReference>
<dbReference type="InterPro" id="IPR005164">
    <property type="entry name" value="Allantoicase"/>
</dbReference>
<dbReference type="PANTHER" id="PTHR12045:SF3">
    <property type="entry name" value="INACTIVE ALLANTOICASE-RELATED"/>
    <property type="match status" value="1"/>
</dbReference>
<evidence type="ECO:0000313" key="4">
    <source>
        <dbReference type="Proteomes" id="UP001652642"/>
    </source>
</evidence>
<evidence type="ECO:0000256" key="1">
    <source>
        <dbReference type="ARBA" id="ARBA00009242"/>
    </source>
</evidence>
<protein>
    <recommendedName>
        <fullName evidence="2">Allantoate amidinohydrolase</fullName>
    </recommendedName>
</protein>
<evidence type="ECO:0000313" key="6">
    <source>
        <dbReference type="RefSeq" id="XP_072857254.1"/>
    </source>
</evidence>
<proteinExistence type="inferred from homology"/>
<dbReference type="PANTHER" id="PTHR12045">
    <property type="entry name" value="ALLANTOICASE"/>
    <property type="match status" value="1"/>
</dbReference>
<evidence type="ECO:0000256" key="2">
    <source>
        <dbReference type="ARBA" id="ARBA00031078"/>
    </source>
</evidence>
<accession>A0ABM5GHW0</accession>
<dbReference type="HAMAP" id="MF_00813">
    <property type="entry name" value="Allantoicase"/>
    <property type="match status" value="1"/>
</dbReference>
<dbReference type="SUPFAM" id="SSF49785">
    <property type="entry name" value="Galactose-binding domain-like"/>
    <property type="match status" value="2"/>
</dbReference>